<keyword evidence="5 8" id="KW-1133">Transmembrane helix</keyword>
<feature type="transmembrane region" description="Helical" evidence="8">
    <location>
        <begin position="574"/>
        <end position="594"/>
    </location>
</feature>
<evidence type="ECO:0000313" key="14">
    <source>
        <dbReference type="Proteomes" id="UP000274756"/>
    </source>
</evidence>
<evidence type="ECO:0000256" key="1">
    <source>
        <dbReference type="ARBA" id="ARBA00004651"/>
    </source>
</evidence>
<dbReference type="GO" id="GO:0005886">
    <property type="term" value="C:plasma membrane"/>
    <property type="evidence" value="ECO:0007669"/>
    <property type="project" value="UniProtKB-SubCell"/>
</dbReference>
<dbReference type="InterPro" id="IPR049452">
    <property type="entry name" value="Anoctamin_TM"/>
</dbReference>
<evidence type="ECO:0000256" key="7">
    <source>
        <dbReference type="ARBA" id="ARBA00023180"/>
    </source>
</evidence>
<evidence type="ECO:0000256" key="8">
    <source>
        <dbReference type="RuleBase" id="RU280814"/>
    </source>
</evidence>
<dbReference type="InterPro" id="IPR007632">
    <property type="entry name" value="Anoctamin"/>
</dbReference>
<reference evidence="12 14" key="2">
    <citation type="submission" date="2018-11" db="EMBL/GenBank/DDBJ databases">
        <authorList>
            <consortium name="Pathogen Informatics"/>
        </authorList>
    </citation>
    <scope>NUCLEOTIDE SEQUENCE [LARGE SCALE GENOMIC DNA]</scope>
</reference>
<evidence type="ECO:0000313" key="15">
    <source>
        <dbReference type="WBParaSite" id="DME_0000932601-mRNA-1"/>
    </source>
</evidence>
<evidence type="ECO:0000256" key="6">
    <source>
        <dbReference type="ARBA" id="ARBA00023136"/>
    </source>
</evidence>
<gene>
    <name evidence="12" type="ORF">DME_LOCUS3048</name>
</gene>
<sequence length="782" mass="91656">MDFFNLSLSVCVTAYDDTFYSDENRHKLRFTANTHDGNEYIEMQKGNNSSKIANTHWHSSNGLFMSDGKRKIDYVLAYEVNYDSDYDENDNKDDPSTFTFTSGRINGELRRNKEKQANKRENFERNLEKLGLELEYVEGKYCKKTYFVLIHAPFALLMKQAENLAVKMPILRSDVKERTVFEGMLDRFLERFKFFKFDEITNERLKEPNYFTAPFIAAHLNCYVGHENPVTFFDDSERSRMVYDLLIRTRYDSDEKYRVGIERLINNGSYTAAFPLHEECESKIYDAQNCNNREMLYWNWALITNFYKYQPLSLIRKYFGSKIGIYFAWLGFYTKVLFPASILGILSLLYGLSTFSRDIPSNDICGTDGIGASIIICPACESFCDFARLNSSCIYSKLSYLFDNRITVVFAALMTISATLFLEGWKRYHAEFAWKWGLLDFEIDEETIRPEYQLRVKSLETKRVNPITQQMEPYFPFKKRLFRFVGSGVSVIFFLLLVIAFVIGIVIYRIVLLNVLYRMDGVKPYAALLTFSTASFLNLVVILMLSYFYTYLAIKLTEWECPRTQTDFDNSYTFKVYLFQFINYYSSIFYIAFIKGNLSSVPGRHFFGFQPEECDPAGCMVELVIQLAIIMCGKQFWNAFIEIAWPMMMNIIRSWNIFASKTKQMKKETIRRQWQDEMKCSSMTSRWEKDYVLNPVSRQFLFDEYLEMVIQFGFVTLFVSAFPLAPLFALLNNILEIRIDAYKYTMTTRRPVPERAKDIGVWFSILDGISRAAVLINVCQFF</sequence>
<evidence type="ECO:0000259" key="11">
    <source>
        <dbReference type="Pfam" id="PF16178"/>
    </source>
</evidence>
<dbReference type="PANTHER" id="PTHR12308:SF84">
    <property type="entry name" value="ANOCTAMIN"/>
    <property type="match status" value="1"/>
</dbReference>
<evidence type="ECO:0000313" key="12">
    <source>
        <dbReference type="EMBL" id="VDN53075.1"/>
    </source>
</evidence>
<keyword evidence="3" id="KW-1003">Cell membrane</keyword>
<dbReference type="PANTHER" id="PTHR12308">
    <property type="entry name" value="ANOCTAMIN"/>
    <property type="match status" value="1"/>
</dbReference>
<evidence type="ECO:0000256" key="9">
    <source>
        <dbReference type="SAM" id="Coils"/>
    </source>
</evidence>
<evidence type="ECO:0000256" key="5">
    <source>
        <dbReference type="ARBA" id="ARBA00022989"/>
    </source>
</evidence>
<accession>A0A0N4UN58</accession>
<dbReference type="AlphaFoldDB" id="A0A0N4UN58"/>
<dbReference type="Pfam" id="PF04547">
    <property type="entry name" value="Anoctamin"/>
    <property type="match status" value="1"/>
</dbReference>
<evidence type="ECO:0000256" key="3">
    <source>
        <dbReference type="ARBA" id="ARBA00022475"/>
    </source>
</evidence>
<comment type="caution">
    <text evidence="8">Lacks conserved residue(s) required for the propagation of feature annotation.</text>
</comment>
<keyword evidence="14" id="KW-1185">Reference proteome</keyword>
<reference evidence="15" key="1">
    <citation type="submission" date="2017-02" db="UniProtKB">
        <authorList>
            <consortium name="WormBaseParasite"/>
        </authorList>
    </citation>
    <scope>IDENTIFICATION</scope>
</reference>
<dbReference type="InterPro" id="IPR032394">
    <property type="entry name" value="Anoct_dimer"/>
</dbReference>
<keyword evidence="6 8" id="KW-0472">Membrane</keyword>
<dbReference type="OrthoDB" id="296386at2759"/>
<feature type="transmembrane region" description="Helical" evidence="8">
    <location>
        <begin position="326"/>
        <end position="352"/>
    </location>
</feature>
<feature type="transmembrane region" description="Helical" evidence="8">
    <location>
        <begin position="528"/>
        <end position="554"/>
    </location>
</feature>
<dbReference type="GO" id="GO:0046983">
    <property type="term" value="F:protein dimerization activity"/>
    <property type="evidence" value="ECO:0007669"/>
    <property type="project" value="InterPro"/>
</dbReference>
<name>A0A0N4UN58_DRAME</name>
<dbReference type="STRING" id="318479.A0A0N4UN58"/>
<evidence type="ECO:0000313" key="13">
    <source>
        <dbReference type="Proteomes" id="UP000038040"/>
    </source>
</evidence>
<comment type="subcellular location">
    <subcellularLocation>
        <location evidence="1">Cell membrane</location>
        <topology evidence="1">Multi-pass membrane protein</topology>
    </subcellularLocation>
    <subcellularLocation>
        <location evidence="8">Membrane</location>
        <topology evidence="8">Multi-pass membrane protein</topology>
    </subcellularLocation>
</comment>
<dbReference type="Proteomes" id="UP000038040">
    <property type="component" value="Unplaced"/>
</dbReference>
<feature type="transmembrane region" description="Helical" evidence="8">
    <location>
        <begin position="406"/>
        <end position="425"/>
    </location>
</feature>
<dbReference type="Pfam" id="PF16178">
    <property type="entry name" value="Anoct_dimer"/>
    <property type="match status" value="1"/>
</dbReference>
<feature type="domain" description="Anoctamin dimerisation" evidence="11">
    <location>
        <begin position="64"/>
        <end position="312"/>
    </location>
</feature>
<dbReference type="GO" id="GO:0005254">
    <property type="term" value="F:chloride channel activity"/>
    <property type="evidence" value="ECO:0007669"/>
    <property type="project" value="TreeGrafter"/>
</dbReference>
<evidence type="ECO:0000259" key="10">
    <source>
        <dbReference type="Pfam" id="PF04547"/>
    </source>
</evidence>
<feature type="domain" description="Anoctamin transmembrane" evidence="10">
    <location>
        <begin position="315"/>
        <end position="779"/>
    </location>
</feature>
<dbReference type="EMBL" id="UYYG01000100">
    <property type="protein sequence ID" value="VDN53075.1"/>
    <property type="molecule type" value="Genomic_DNA"/>
</dbReference>
<organism evidence="13 15">
    <name type="scientific">Dracunculus medinensis</name>
    <name type="common">Guinea worm</name>
    <dbReference type="NCBI Taxonomy" id="318479"/>
    <lineage>
        <taxon>Eukaryota</taxon>
        <taxon>Metazoa</taxon>
        <taxon>Ecdysozoa</taxon>
        <taxon>Nematoda</taxon>
        <taxon>Chromadorea</taxon>
        <taxon>Rhabditida</taxon>
        <taxon>Spirurina</taxon>
        <taxon>Dracunculoidea</taxon>
        <taxon>Dracunculidae</taxon>
        <taxon>Dracunculus</taxon>
    </lineage>
</organism>
<feature type="transmembrane region" description="Helical" evidence="8">
    <location>
        <begin position="708"/>
        <end position="731"/>
    </location>
</feature>
<dbReference type="WBParaSite" id="DME_0000932601-mRNA-1">
    <property type="protein sequence ID" value="DME_0000932601-mRNA-1"/>
    <property type="gene ID" value="DME_0000932601"/>
</dbReference>
<feature type="transmembrane region" description="Helical" evidence="8">
    <location>
        <begin position="481"/>
        <end position="508"/>
    </location>
</feature>
<keyword evidence="4 8" id="KW-0812">Transmembrane</keyword>
<evidence type="ECO:0000256" key="4">
    <source>
        <dbReference type="ARBA" id="ARBA00022692"/>
    </source>
</evidence>
<keyword evidence="9" id="KW-0175">Coiled coil</keyword>
<dbReference type="Proteomes" id="UP000274756">
    <property type="component" value="Unassembled WGS sequence"/>
</dbReference>
<evidence type="ECO:0000256" key="2">
    <source>
        <dbReference type="ARBA" id="ARBA00009671"/>
    </source>
</evidence>
<feature type="coiled-coil region" evidence="9">
    <location>
        <begin position="106"/>
        <end position="140"/>
    </location>
</feature>
<protein>
    <recommendedName>
        <fullName evidence="8">Anoctamin</fullName>
    </recommendedName>
</protein>
<keyword evidence="7" id="KW-0325">Glycoprotein</keyword>
<comment type="similarity">
    <text evidence="2 8">Belongs to the anoctamin family.</text>
</comment>
<proteinExistence type="inferred from homology"/>